<organism evidence="11 12">
    <name type="scientific">Candidatus Cryptobacteroides excrementavium</name>
    <dbReference type="NCBI Taxonomy" id="2840759"/>
    <lineage>
        <taxon>Bacteria</taxon>
        <taxon>Pseudomonadati</taxon>
        <taxon>Bacteroidota</taxon>
        <taxon>Bacteroidia</taxon>
        <taxon>Bacteroidales</taxon>
        <taxon>Candidatus Cryptobacteroides</taxon>
    </lineage>
</organism>
<feature type="domain" description="RecF/RecN/SMC N-terminal" evidence="10">
    <location>
        <begin position="2"/>
        <end position="510"/>
    </location>
</feature>
<dbReference type="CDD" id="cd03241">
    <property type="entry name" value="ABC_RecN"/>
    <property type="match status" value="1"/>
</dbReference>
<dbReference type="InterPro" id="IPR027417">
    <property type="entry name" value="P-loop_NTPase"/>
</dbReference>
<dbReference type="PANTHER" id="PTHR11059">
    <property type="entry name" value="DNA REPAIR PROTEIN RECN"/>
    <property type="match status" value="1"/>
</dbReference>
<dbReference type="InterPro" id="IPR003395">
    <property type="entry name" value="RecF/RecN/SMC_N"/>
</dbReference>
<keyword evidence="7 9" id="KW-0234">DNA repair</keyword>
<dbReference type="GO" id="GO:0043590">
    <property type="term" value="C:bacterial nucleoid"/>
    <property type="evidence" value="ECO:0007669"/>
    <property type="project" value="TreeGrafter"/>
</dbReference>
<dbReference type="NCBIfam" id="TIGR00634">
    <property type="entry name" value="recN"/>
    <property type="match status" value="1"/>
</dbReference>
<comment type="caution">
    <text evidence="11">The sequence shown here is derived from an EMBL/GenBank/DDBJ whole genome shotgun (WGS) entry which is preliminary data.</text>
</comment>
<reference evidence="11" key="2">
    <citation type="journal article" date="2021" name="PeerJ">
        <title>Extensive microbial diversity within the chicken gut microbiome revealed by metagenomics and culture.</title>
        <authorList>
            <person name="Gilroy R."/>
            <person name="Ravi A."/>
            <person name="Getino M."/>
            <person name="Pursley I."/>
            <person name="Horton D.L."/>
            <person name="Alikhan N.F."/>
            <person name="Baker D."/>
            <person name="Gharbi K."/>
            <person name="Hall N."/>
            <person name="Watson M."/>
            <person name="Adriaenssens E.M."/>
            <person name="Foster-Nyarko E."/>
            <person name="Jarju S."/>
            <person name="Secka A."/>
            <person name="Antonio M."/>
            <person name="Oren A."/>
            <person name="Chaudhuri R.R."/>
            <person name="La Ragione R."/>
            <person name="Hildebrand F."/>
            <person name="Pallen M.J."/>
        </authorList>
    </citation>
    <scope>NUCLEOTIDE SEQUENCE</scope>
    <source>
        <strain evidence="11">B2-16538</strain>
    </source>
</reference>
<evidence type="ECO:0000256" key="8">
    <source>
        <dbReference type="ARBA" id="ARBA00033408"/>
    </source>
</evidence>
<comment type="similarity">
    <text evidence="2 9">Belongs to the RecN family.</text>
</comment>
<name>A0A9D9NRH0_9BACT</name>
<dbReference type="Gene3D" id="3.40.50.300">
    <property type="entry name" value="P-loop containing nucleotide triphosphate hydrolases"/>
    <property type="match status" value="2"/>
</dbReference>
<dbReference type="GO" id="GO:0009432">
    <property type="term" value="P:SOS response"/>
    <property type="evidence" value="ECO:0007669"/>
    <property type="project" value="TreeGrafter"/>
</dbReference>
<dbReference type="PANTHER" id="PTHR11059:SF0">
    <property type="entry name" value="DNA REPAIR PROTEIN RECN"/>
    <property type="match status" value="1"/>
</dbReference>
<evidence type="ECO:0000256" key="4">
    <source>
        <dbReference type="ARBA" id="ARBA00022741"/>
    </source>
</evidence>
<evidence type="ECO:0000256" key="7">
    <source>
        <dbReference type="ARBA" id="ARBA00023204"/>
    </source>
</evidence>
<evidence type="ECO:0000256" key="3">
    <source>
        <dbReference type="ARBA" id="ARBA00021315"/>
    </source>
</evidence>
<evidence type="ECO:0000256" key="1">
    <source>
        <dbReference type="ARBA" id="ARBA00003618"/>
    </source>
</evidence>
<reference evidence="11" key="1">
    <citation type="submission" date="2020-10" db="EMBL/GenBank/DDBJ databases">
        <authorList>
            <person name="Gilroy R."/>
        </authorList>
    </citation>
    <scope>NUCLEOTIDE SEQUENCE</scope>
    <source>
        <strain evidence="11">B2-16538</strain>
    </source>
</reference>
<keyword evidence="4" id="KW-0547">Nucleotide-binding</keyword>
<evidence type="ECO:0000259" key="10">
    <source>
        <dbReference type="Pfam" id="PF02463"/>
    </source>
</evidence>
<gene>
    <name evidence="11" type="primary">recN</name>
    <name evidence="11" type="ORF">IAB78_02840</name>
</gene>
<comment type="function">
    <text evidence="1 9">May be involved in recombinational repair of damaged DNA.</text>
</comment>
<evidence type="ECO:0000256" key="6">
    <source>
        <dbReference type="ARBA" id="ARBA00022840"/>
    </source>
</evidence>
<dbReference type="Pfam" id="PF02463">
    <property type="entry name" value="SMC_N"/>
    <property type="match status" value="1"/>
</dbReference>
<evidence type="ECO:0000313" key="12">
    <source>
        <dbReference type="Proteomes" id="UP000823750"/>
    </source>
</evidence>
<keyword evidence="5 9" id="KW-0227">DNA damage</keyword>
<accession>A0A9D9NRH0</accession>
<dbReference type="InterPro" id="IPR025662">
    <property type="entry name" value="Sigma_54_int_dom_ATP-bd_1"/>
</dbReference>
<dbReference type="PROSITE" id="PS00675">
    <property type="entry name" value="SIGMA54_INTERACT_1"/>
    <property type="match status" value="1"/>
</dbReference>
<dbReference type="AlphaFoldDB" id="A0A9D9NRH0"/>
<dbReference type="GO" id="GO:0006310">
    <property type="term" value="P:DNA recombination"/>
    <property type="evidence" value="ECO:0007669"/>
    <property type="project" value="InterPro"/>
</dbReference>
<proteinExistence type="inferred from homology"/>
<dbReference type="GO" id="GO:0005524">
    <property type="term" value="F:ATP binding"/>
    <property type="evidence" value="ECO:0007669"/>
    <property type="project" value="UniProtKB-KW"/>
</dbReference>
<dbReference type="SUPFAM" id="SSF52540">
    <property type="entry name" value="P-loop containing nucleoside triphosphate hydrolases"/>
    <property type="match status" value="2"/>
</dbReference>
<dbReference type="InterPro" id="IPR004604">
    <property type="entry name" value="DNA_recomb/repair_RecN"/>
</dbReference>
<protein>
    <recommendedName>
        <fullName evidence="3 9">DNA repair protein RecN</fullName>
    </recommendedName>
    <alternativeName>
        <fullName evidence="8 9">Recombination protein N</fullName>
    </alternativeName>
</protein>
<sequence>MLRRLQIRNYVLIDSLDIEFPEGLVIITGQTGAGKSILLGALNLALGAKADASVIGEDGGNCVVEVDFYVENPAEAMLSLLQENDLEPEDGHIIVRRVVNPTGRSRSFINDSPVTVQVLSSLAAYLIDIHSQHQTLRLSEPAFRLSALDMFAGNGDLLSEYRAAFAEMGRLESELAAMSSRLEKARSEKEYNASRLAMLESASLKPGELESLEAEQKQLANAEEIKECLCGVESLYYGESSGESVGVDSMLKSMERYLERASKYIPAAAGLAERLSSCRVEADDIVSEVSSVNSATDVSQERLQSVEDRISFLYGLMQKFGCRTVGELLAERDRLDALVSDTSGMEDKVRALSDAVATAGDTVRKLAESLHASREKSAASFASSIQDSVRYLELPYAVFEVQVCQALLSQSGNDSVSFLFSASGKNPVDVSRCASGGELSRIMLSLKAMMARYMDMPTMIFDEIDTGVSGSVADRMGSMICDMGHDMQVFAITHLPQVAAKGDAHYLVSKEIDPASGNAVSSITRLSPEGRVMEVARMLSGSVLTDAAIENAKSLLQSSSLTL</sequence>
<dbReference type="EMBL" id="JADILX010000051">
    <property type="protein sequence ID" value="MBO8485342.1"/>
    <property type="molecule type" value="Genomic_DNA"/>
</dbReference>
<keyword evidence="6" id="KW-0067">ATP-binding</keyword>
<evidence type="ECO:0000313" key="11">
    <source>
        <dbReference type="EMBL" id="MBO8485342.1"/>
    </source>
</evidence>
<evidence type="ECO:0000256" key="5">
    <source>
        <dbReference type="ARBA" id="ARBA00022763"/>
    </source>
</evidence>
<evidence type="ECO:0000256" key="2">
    <source>
        <dbReference type="ARBA" id="ARBA00009441"/>
    </source>
</evidence>
<evidence type="ECO:0000256" key="9">
    <source>
        <dbReference type="PIRNR" id="PIRNR003128"/>
    </source>
</evidence>
<dbReference type="PIRSF" id="PIRSF003128">
    <property type="entry name" value="RecN"/>
    <property type="match status" value="1"/>
</dbReference>
<dbReference type="Proteomes" id="UP000823750">
    <property type="component" value="Unassembled WGS sequence"/>
</dbReference>
<dbReference type="GO" id="GO:0006281">
    <property type="term" value="P:DNA repair"/>
    <property type="evidence" value="ECO:0007669"/>
    <property type="project" value="UniProtKB-KW"/>
</dbReference>